<dbReference type="InterPro" id="IPR005804">
    <property type="entry name" value="FA_desaturase_dom"/>
</dbReference>
<sequence>MSGSPEETLLGPVAVVLTAGVLAGAFLFAKSSCVPERRAPPTAGDHLYTKVHGKWYDLAKFQHPGGPVALSLAEGRDSTALFYSHHLFVSFDKLRAILAKYEVDDATASQLKLLDASDDGAHFQWEGFETDSFTRDLRTLAQGFFAKEAVRRGVTVQEAAKASPRRWALVVLLMAAFFTSVPWFVHGHWWALLLTPQLAWVTLANYWHDALHFALSTNWRVNAYLPYLFPWLSSPFMWYHQHVLGHHCYTNIGHKDPDLAHAPQLLREHQSVRWRPTHATQARSIQRMFLVWSIAVGIGLQLLSDIRAQLKGMYNNVVPCQRVTPRRVFFHVLGRLVVYSLLFVWPFFCFPLWKAVVWAVVPIATFSWSFMLNSQINHLTEHTAHASDPNFYKHQVVTAQDFGKPLGWCTLYSGGLNTQIEHHLFPCVNHCHLPSLRPLVKDLCQKHGVPYREMAGYWDAIQTHLRHHKAMALPVPAGGGGEGAPKPM</sequence>
<dbReference type="EMBL" id="HBHJ01020105">
    <property type="protein sequence ID" value="CAD9695908.1"/>
    <property type="molecule type" value="Transcribed_RNA"/>
</dbReference>
<organism evidence="4">
    <name type="scientific">Rhizochromulina marina</name>
    <dbReference type="NCBI Taxonomy" id="1034831"/>
    <lineage>
        <taxon>Eukaryota</taxon>
        <taxon>Sar</taxon>
        <taxon>Stramenopiles</taxon>
        <taxon>Ochrophyta</taxon>
        <taxon>Dictyochophyceae</taxon>
        <taxon>Rhizochromulinales</taxon>
        <taxon>Rhizochromulina</taxon>
    </lineage>
</organism>
<name>A0A7S2SCC0_9STRA</name>
<dbReference type="GO" id="GO:0016717">
    <property type="term" value="F:oxidoreductase activity, acting on paired donors, with oxidation of a pair of donors resulting in the reduction of molecular oxygen to two molecules of water"/>
    <property type="evidence" value="ECO:0007669"/>
    <property type="project" value="TreeGrafter"/>
</dbReference>
<protein>
    <recommendedName>
        <fullName evidence="5">Cytochrome b5 heme-binding domain-containing protein</fullName>
    </recommendedName>
</protein>
<evidence type="ECO:0000256" key="1">
    <source>
        <dbReference type="SAM" id="Phobius"/>
    </source>
</evidence>
<evidence type="ECO:0000259" key="2">
    <source>
        <dbReference type="Pfam" id="PF00173"/>
    </source>
</evidence>
<feature type="transmembrane region" description="Helical" evidence="1">
    <location>
        <begin position="289"/>
        <end position="308"/>
    </location>
</feature>
<feature type="transmembrane region" description="Helical" evidence="1">
    <location>
        <begin position="167"/>
        <end position="184"/>
    </location>
</feature>
<dbReference type="Pfam" id="PF00173">
    <property type="entry name" value="Cyt-b5"/>
    <property type="match status" value="1"/>
</dbReference>
<feature type="transmembrane region" description="Helical" evidence="1">
    <location>
        <begin position="355"/>
        <end position="372"/>
    </location>
</feature>
<dbReference type="Pfam" id="PF00487">
    <property type="entry name" value="FA_desaturase"/>
    <property type="match status" value="1"/>
</dbReference>
<feature type="transmembrane region" description="Helical" evidence="1">
    <location>
        <begin position="328"/>
        <end position="348"/>
    </location>
</feature>
<feature type="domain" description="Cytochrome b5 heme-binding" evidence="2">
    <location>
        <begin position="46"/>
        <end position="103"/>
    </location>
</feature>
<keyword evidence="1" id="KW-1133">Transmembrane helix</keyword>
<dbReference type="SUPFAM" id="SSF55856">
    <property type="entry name" value="Cytochrome b5-like heme/steroid binding domain"/>
    <property type="match status" value="1"/>
</dbReference>
<feature type="domain" description="Fatty acid desaturase" evidence="3">
    <location>
        <begin position="188"/>
        <end position="453"/>
    </location>
</feature>
<keyword evidence="1" id="KW-0472">Membrane</keyword>
<evidence type="ECO:0000259" key="3">
    <source>
        <dbReference type="Pfam" id="PF00487"/>
    </source>
</evidence>
<evidence type="ECO:0008006" key="5">
    <source>
        <dbReference type="Google" id="ProtNLM"/>
    </source>
</evidence>
<dbReference type="PIRSF" id="PIRSF015921">
    <property type="entry name" value="FA_sphinglp_des"/>
    <property type="match status" value="1"/>
</dbReference>
<keyword evidence="1" id="KW-0812">Transmembrane</keyword>
<dbReference type="InterPro" id="IPR036400">
    <property type="entry name" value="Cyt_B5-like_heme/steroid_sf"/>
</dbReference>
<dbReference type="PANTHER" id="PTHR19353:SF15">
    <property type="entry name" value="CYTOCHROME B5 HEME-BINDING DOMAIN-CONTAINING PROTEIN"/>
    <property type="match status" value="1"/>
</dbReference>
<gene>
    <name evidence="4" type="ORF">RMAR1173_LOCUS13327</name>
</gene>
<evidence type="ECO:0000313" key="4">
    <source>
        <dbReference type="EMBL" id="CAD9695908.1"/>
    </source>
</evidence>
<accession>A0A7S2SCC0</accession>
<dbReference type="GO" id="GO:0006629">
    <property type="term" value="P:lipid metabolic process"/>
    <property type="evidence" value="ECO:0007669"/>
    <property type="project" value="InterPro"/>
</dbReference>
<dbReference type="InterPro" id="IPR001199">
    <property type="entry name" value="Cyt_B5-like_heme/steroid-bd"/>
</dbReference>
<reference evidence="4" key="1">
    <citation type="submission" date="2021-01" db="EMBL/GenBank/DDBJ databases">
        <authorList>
            <person name="Corre E."/>
            <person name="Pelletier E."/>
            <person name="Niang G."/>
            <person name="Scheremetjew M."/>
            <person name="Finn R."/>
            <person name="Kale V."/>
            <person name="Holt S."/>
            <person name="Cochrane G."/>
            <person name="Meng A."/>
            <person name="Brown T."/>
            <person name="Cohen L."/>
        </authorList>
    </citation>
    <scope>NUCLEOTIDE SEQUENCE</scope>
    <source>
        <strain evidence="4">CCMP1243</strain>
    </source>
</reference>
<proteinExistence type="predicted"/>
<dbReference type="AlphaFoldDB" id="A0A7S2SCC0"/>
<feature type="transmembrane region" description="Helical" evidence="1">
    <location>
        <begin position="12"/>
        <end position="29"/>
    </location>
</feature>
<dbReference type="GO" id="GO:0016020">
    <property type="term" value="C:membrane"/>
    <property type="evidence" value="ECO:0007669"/>
    <property type="project" value="TreeGrafter"/>
</dbReference>
<dbReference type="PANTHER" id="PTHR19353">
    <property type="entry name" value="FATTY ACID DESATURASE 2"/>
    <property type="match status" value="1"/>
</dbReference>
<dbReference type="InterPro" id="IPR012171">
    <property type="entry name" value="Fatty_acid_desaturase"/>
</dbReference>
<dbReference type="Gene3D" id="3.10.120.10">
    <property type="entry name" value="Cytochrome b5-like heme/steroid binding domain"/>
    <property type="match status" value="1"/>
</dbReference>
<dbReference type="CDD" id="cd03506">
    <property type="entry name" value="Delta6-FADS-like"/>
    <property type="match status" value="1"/>
</dbReference>